<evidence type="ECO:0000313" key="12">
    <source>
        <dbReference type="Proteomes" id="UP001595799"/>
    </source>
</evidence>
<comment type="subunit">
    <text evidence="9">The complex comprises the extracytoplasmic solute receptor protein and the two transmembrane proteins.</text>
</comment>
<evidence type="ECO:0000256" key="1">
    <source>
        <dbReference type="ARBA" id="ARBA00004429"/>
    </source>
</evidence>
<dbReference type="RefSeq" id="WP_382420752.1">
    <property type="nucleotide sequence ID" value="NZ_JBHSCW010000001.1"/>
</dbReference>
<keyword evidence="12" id="KW-1185">Reference proteome</keyword>
<sequence length="174" mass="19362">MNWVMAACDAINRSVGALVRWLALFMVLLQFFIVVLRYVFGVSFIFLDESVLYLHAAFFMLGAGYTLLVDQHVRVDIFYSKASARGQAVIDLIGHVFLLFPAMTVLLIFSWPSVARSWATLEGPISVGGIPASFLLKSLIPAFCVLLLIQGVACVLRDWLRLRAQPVDKPRALS</sequence>
<dbReference type="Pfam" id="PF04290">
    <property type="entry name" value="DctQ"/>
    <property type="match status" value="1"/>
</dbReference>
<keyword evidence="5 9" id="KW-0812">Transmembrane</keyword>
<name>A0ABV8UHG5_9PROT</name>
<evidence type="ECO:0000256" key="2">
    <source>
        <dbReference type="ARBA" id="ARBA00022448"/>
    </source>
</evidence>
<proteinExistence type="inferred from homology"/>
<organism evidence="11 12">
    <name type="scientific">Fodinicurvata halophila</name>
    <dbReference type="NCBI Taxonomy" id="1419723"/>
    <lineage>
        <taxon>Bacteria</taxon>
        <taxon>Pseudomonadati</taxon>
        <taxon>Pseudomonadota</taxon>
        <taxon>Alphaproteobacteria</taxon>
        <taxon>Rhodospirillales</taxon>
        <taxon>Rhodovibrionaceae</taxon>
        <taxon>Fodinicurvata</taxon>
    </lineage>
</organism>
<feature type="domain" description="Tripartite ATP-independent periplasmic transporters DctQ component" evidence="10">
    <location>
        <begin position="26"/>
        <end position="159"/>
    </location>
</feature>
<feature type="transmembrane region" description="Helical" evidence="9">
    <location>
        <begin position="89"/>
        <end position="114"/>
    </location>
</feature>
<feature type="transmembrane region" description="Helical" evidence="9">
    <location>
        <begin position="134"/>
        <end position="156"/>
    </location>
</feature>
<gene>
    <name evidence="11" type="ORF">ACFOW6_02530</name>
</gene>
<evidence type="ECO:0000256" key="3">
    <source>
        <dbReference type="ARBA" id="ARBA00022475"/>
    </source>
</evidence>
<evidence type="ECO:0000256" key="5">
    <source>
        <dbReference type="ARBA" id="ARBA00022692"/>
    </source>
</evidence>
<keyword evidence="2 9" id="KW-0813">Transport</keyword>
<comment type="similarity">
    <text evidence="8 9">Belongs to the TRAP transporter small permease family.</text>
</comment>
<feature type="transmembrane region" description="Helical" evidence="9">
    <location>
        <begin position="52"/>
        <end position="69"/>
    </location>
</feature>
<dbReference type="Proteomes" id="UP001595799">
    <property type="component" value="Unassembled WGS sequence"/>
</dbReference>
<dbReference type="PANTHER" id="PTHR35011:SF4">
    <property type="entry name" value="SLL1102 PROTEIN"/>
    <property type="match status" value="1"/>
</dbReference>
<evidence type="ECO:0000259" key="10">
    <source>
        <dbReference type="Pfam" id="PF04290"/>
    </source>
</evidence>
<evidence type="ECO:0000256" key="4">
    <source>
        <dbReference type="ARBA" id="ARBA00022519"/>
    </source>
</evidence>
<dbReference type="InterPro" id="IPR007387">
    <property type="entry name" value="TRAP_DctQ"/>
</dbReference>
<keyword evidence="4 9" id="KW-0997">Cell inner membrane</keyword>
<evidence type="ECO:0000256" key="7">
    <source>
        <dbReference type="ARBA" id="ARBA00023136"/>
    </source>
</evidence>
<evidence type="ECO:0000256" key="6">
    <source>
        <dbReference type="ARBA" id="ARBA00022989"/>
    </source>
</evidence>
<accession>A0ABV8UHG5</accession>
<evidence type="ECO:0000256" key="9">
    <source>
        <dbReference type="RuleBase" id="RU369079"/>
    </source>
</evidence>
<reference evidence="12" key="1">
    <citation type="journal article" date="2019" name="Int. J. Syst. Evol. Microbiol.">
        <title>The Global Catalogue of Microorganisms (GCM) 10K type strain sequencing project: providing services to taxonomists for standard genome sequencing and annotation.</title>
        <authorList>
            <consortium name="The Broad Institute Genomics Platform"/>
            <consortium name="The Broad Institute Genome Sequencing Center for Infectious Disease"/>
            <person name="Wu L."/>
            <person name="Ma J."/>
        </authorList>
    </citation>
    <scope>NUCLEOTIDE SEQUENCE [LARGE SCALE GENOMIC DNA]</scope>
    <source>
        <strain evidence="12">CECT 8472</strain>
    </source>
</reference>
<evidence type="ECO:0000256" key="8">
    <source>
        <dbReference type="ARBA" id="ARBA00038436"/>
    </source>
</evidence>
<dbReference type="InterPro" id="IPR055348">
    <property type="entry name" value="DctQ"/>
</dbReference>
<keyword evidence="3" id="KW-1003">Cell membrane</keyword>
<dbReference type="PANTHER" id="PTHR35011">
    <property type="entry name" value="2,3-DIKETO-L-GULONATE TRAP TRANSPORTER SMALL PERMEASE PROTEIN YIAM"/>
    <property type="match status" value="1"/>
</dbReference>
<comment type="subcellular location">
    <subcellularLocation>
        <location evidence="1 9">Cell inner membrane</location>
        <topology evidence="1 9">Multi-pass membrane protein</topology>
    </subcellularLocation>
</comment>
<dbReference type="EMBL" id="JBHSCW010000001">
    <property type="protein sequence ID" value="MFC4350414.1"/>
    <property type="molecule type" value="Genomic_DNA"/>
</dbReference>
<feature type="transmembrane region" description="Helical" evidence="9">
    <location>
        <begin position="21"/>
        <end position="46"/>
    </location>
</feature>
<protein>
    <recommendedName>
        <fullName evidence="9">TRAP transporter small permease protein</fullName>
    </recommendedName>
</protein>
<comment type="caution">
    <text evidence="11">The sequence shown here is derived from an EMBL/GenBank/DDBJ whole genome shotgun (WGS) entry which is preliminary data.</text>
</comment>
<comment type="function">
    <text evidence="9">Part of the tripartite ATP-independent periplasmic (TRAP) transport system.</text>
</comment>
<keyword evidence="7 9" id="KW-0472">Membrane</keyword>
<keyword evidence="6 9" id="KW-1133">Transmembrane helix</keyword>
<evidence type="ECO:0000313" key="11">
    <source>
        <dbReference type="EMBL" id="MFC4350414.1"/>
    </source>
</evidence>